<evidence type="ECO:0000313" key="2">
    <source>
        <dbReference type="Proteomes" id="UP000194457"/>
    </source>
</evidence>
<evidence type="ECO:0000313" key="1">
    <source>
        <dbReference type="EMBL" id="ART63945.1"/>
    </source>
</evidence>
<keyword evidence="2" id="KW-1185">Reference proteome</keyword>
<dbReference type="OrthoDB" id="9786100at2"/>
<protein>
    <submittedName>
        <fullName evidence="1">Uncharacterized protein</fullName>
    </submittedName>
</protein>
<proteinExistence type="predicted"/>
<gene>
    <name evidence="1" type="ORF">B9H00_13510</name>
</gene>
<dbReference type="InterPro" id="IPR052942">
    <property type="entry name" value="LPS_cholinephosphotransferase"/>
</dbReference>
<organism evidence="1 2">
    <name type="scientific">Kushneria marisflavi</name>
    <dbReference type="NCBI Taxonomy" id="157779"/>
    <lineage>
        <taxon>Bacteria</taxon>
        <taxon>Pseudomonadati</taxon>
        <taxon>Pseudomonadota</taxon>
        <taxon>Gammaproteobacteria</taxon>
        <taxon>Oceanospirillales</taxon>
        <taxon>Halomonadaceae</taxon>
        <taxon>Kushneria</taxon>
    </lineage>
</organism>
<dbReference type="RefSeq" id="WP_086901087.1">
    <property type="nucleotide sequence ID" value="NZ_CP021358.1"/>
</dbReference>
<dbReference type="AlphaFoldDB" id="A0A240US58"/>
<dbReference type="EMBL" id="CP021358">
    <property type="protein sequence ID" value="ART63945.1"/>
    <property type="molecule type" value="Genomic_DNA"/>
</dbReference>
<dbReference type="Proteomes" id="UP000194457">
    <property type="component" value="Chromosome"/>
</dbReference>
<sequence length="417" mass="48833">MNIELEKSYRLLRFLNAPKPHWFKVLFGYLSKLYLLVLGLPAAYRQDTFNLAFEDNGIKIAVRRFIWSLHTSWFPVQMRSDYFFDISERLGEKASLSLVEWLRSNKHIAHFERSIWCADLASGLIDKQHEDELTFRLTPNEKAYQYDRHFKSAINSAVQDIDRLLEKEMETSKAIHFKKLKDSFNKEEAYSALRDTKTLFTTLGWEWFVISGTFLGAVREQDFLGHDYDIDIGVLYEQFDMAALSAAVESSENWSIKSSSQCLYRTPQPDGDVVYHRMEKPILVKIKHHTGLIVDVFIHVRENGLLWHGSAIHRWDNEDFWVAEYFLGKESVKGPDEADRYLTENYGDWRTPVKKFDCSIDPPNISYSNTAKSVSYLLKVTYRFLLNGEREQARRYIDTMTEKGVLARRDGHLLFED</sequence>
<dbReference type="PANTHER" id="PTHR43404">
    <property type="entry name" value="LIPOPOLYSACCHARIDE CHOLINEPHOSPHOTRANSFERASE LICD"/>
    <property type="match status" value="1"/>
</dbReference>
<dbReference type="KEGG" id="kma:B9H00_13510"/>
<reference evidence="1 2" key="1">
    <citation type="submission" date="2017-05" db="EMBL/GenBank/DDBJ databases">
        <authorList>
            <person name="Song R."/>
            <person name="Chenine A.L."/>
            <person name="Ruprecht R.M."/>
        </authorList>
    </citation>
    <scope>NUCLEOTIDE SEQUENCE [LARGE SCALE GENOMIC DNA]</scope>
    <source>
        <strain evidence="1">SW32</strain>
    </source>
</reference>
<accession>A0A240US58</accession>
<dbReference type="PANTHER" id="PTHR43404:SF2">
    <property type="entry name" value="LIPOPOLYSACCHARIDE CHOLINEPHOSPHOTRANSFERASE LICD"/>
    <property type="match status" value="1"/>
</dbReference>
<name>A0A240US58_9GAMM</name>